<keyword evidence="3" id="KW-1185">Reference proteome</keyword>
<dbReference type="GeneID" id="94425322"/>
<accession>A0A2C6LB02</accession>
<evidence type="ECO:0000313" key="2">
    <source>
        <dbReference type="EMBL" id="PHJ24244.1"/>
    </source>
</evidence>
<sequence length="76" mass="8265">MFGGLTCTCSLACRATAACVPCEEDIVPSPFDELQTSVFVKAQSRKLGFFFTADTRETIGQQPCVLCVLVEFELPP</sequence>
<reference evidence="2 3" key="1">
    <citation type="journal article" date="2017" name="Int. J. Parasitol.">
        <title>The genome of the protozoan parasite Cystoisospora suis and a reverse vaccinology approach to identify vaccine candidates.</title>
        <authorList>
            <person name="Palmieri N."/>
            <person name="Shrestha A."/>
            <person name="Ruttkowski B."/>
            <person name="Beck T."/>
            <person name="Vogl C."/>
            <person name="Tomley F."/>
            <person name="Blake D.P."/>
            <person name="Joachim A."/>
        </authorList>
    </citation>
    <scope>NUCLEOTIDE SEQUENCE [LARGE SCALE GENOMIC DNA]</scope>
    <source>
        <strain evidence="2 3">Wien I</strain>
    </source>
</reference>
<feature type="chain" id="PRO_5012632305" description="Secreted protein" evidence="1">
    <location>
        <begin position="18"/>
        <end position="76"/>
    </location>
</feature>
<dbReference type="AlphaFoldDB" id="A0A2C6LB02"/>
<evidence type="ECO:0000313" key="3">
    <source>
        <dbReference type="Proteomes" id="UP000221165"/>
    </source>
</evidence>
<proteinExistence type="predicted"/>
<dbReference type="VEuPathDB" id="ToxoDB:CSUI_001908"/>
<comment type="caution">
    <text evidence="2">The sequence shown here is derived from an EMBL/GenBank/DDBJ whole genome shotgun (WGS) entry which is preliminary data.</text>
</comment>
<dbReference type="Proteomes" id="UP000221165">
    <property type="component" value="Unassembled WGS sequence"/>
</dbReference>
<keyword evidence="1" id="KW-0732">Signal</keyword>
<organism evidence="2 3">
    <name type="scientific">Cystoisospora suis</name>
    <dbReference type="NCBI Taxonomy" id="483139"/>
    <lineage>
        <taxon>Eukaryota</taxon>
        <taxon>Sar</taxon>
        <taxon>Alveolata</taxon>
        <taxon>Apicomplexa</taxon>
        <taxon>Conoidasida</taxon>
        <taxon>Coccidia</taxon>
        <taxon>Eucoccidiorida</taxon>
        <taxon>Eimeriorina</taxon>
        <taxon>Sarcocystidae</taxon>
        <taxon>Cystoisospora</taxon>
    </lineage>
</organism>
<gene>
    <name evidence="2" type="ORF">CSUI_001908</name>
</gene>
<name>A0A2C6LB02_9APIC</name>
<feature type="signal peptide" evidence="1">
    <location>
        <begin position="1"/>
        <end position="17"/>
    </location>
</feature>
<protein>
    <recommendedName>
        <fullName evidence="4">Secreted protein</fullName>
    </recommendedName>
</protein>
<evidence type="ECO:0000256" key="1">
    <source>
        <dbReference type="SAM" id="SignalP"/>
    </source>
</evidence>
<dbReference type="RefSeq" id="XP_067925917.1">
    <property type="nucleotide sequence ID" value="XM_068062111.1"/>
</dbReference>
<evidence type="ECO:0008006" key="4">
    <source>
        <dbReference type="Google" id="ProtNLM"/>
    </source>
</evidence>
<dbReference type="EMBL" id="MIGC01000786">
    <property type="protein sequence ID" value="PHJ24244.1"/>
    <property type="molecule type" value="Genomic_DNA"/>
</dbReference>